<organism evidence="3">
    <name type="scientific">Sarcoptes scabiei</name>
    <name type="common">Itch mite</name>
    <name type="synonym">Acarus scabiei</name>
    <dbReference type="NCBI Taxonomy" id="52283"/>
    <lineage>
        <taxon>Eukaryota</taxon>
        <taxon>Metazoa</taxon>
        <taxon>Ecdysozoa</taxon>
        <taxon>Arthropoda</taxon>
        <taxon>Chelicerata</taxon>
        <taxon>Arachnida</taxon>
        <taxon>Acari</taxon>
        <taxon>Acariformes</taxon>
        <taxon>Sarcoptiformes</taxon>
        <taxon>Astigmata</taxon>
        <taxon>Psoroptidia</taxon>
        <taxon>Sarcoptoidea</taxon>
        <taxon>Sarcoptidae</taxon>
        <taxon>Sarcoptinae</taxon>
        <taxon>Sarcoptes</taxon>
    </lineage>
</organism>
<reference evidence="3" key="2">
    <citation type="submission" date="2020-01" db="EMBL/GenBank/DDBJ databases">
        <authorList>
            <person name="Korhonen P.K.K."/>
            <person name="Guangxu M.G."/>
            <person name="Wang T.W."/>
            <person name="Stroehlein A.J.S."/>
            <person name="Young N.D."/>
            <person name="Ang C.-S.A."/>
            <person name="Fernando D.W.F."/>
            <person name="Lu H.L."/>
            <person name="Taylor S.T."/>
            <person name="Ehtesham M.E.M."/>
            <person name="Najaraj S.H.N."/>
            <person name="Harsha G.H.G."/>
            <person name="Madugundu A.M."/>
            <person name="Renuse S.R."/>
            <person name="Holt D.H."/>
            <person name="Pandey A.P."/>
            <person name="Papenfuss A.P."/>
            <person name="Gasser R.B.G."/>
            <person name="Fischer K.F."/>
        </authorList>
    </citation>
    <scope>NUCLEOTIDE SEQUENCE</scope>
    <source>
        <strain evidence="3">SSS_KF_BRIS2020</strain>
    </source>
</reference>
<dbReference type="AlphaFoldDB" id="A0A834V9S3"/>
<accession>A0A834V9S3</accession>
<feature type="transmembrane region" description="Helical" evidence="2">
    <location>
        <begin position="25"/>
        <end position="48"/>
    </location>
</feature>
<protein>
    <submittedName>
        <fullName evidence="3 4">Uncharacterized protein</fullName>
    </submittedName>
</protein>
<evidence type="ECO:0000313" key="3">
    <source>
        <dbReference type="EMBL" id="KAF7488746.1"/>
    </source>
</evidence>
<feature type="compositionally biased region" description="Polar residues" evidence="1">
    <location>
        <begin position="197"/>
        <end position="215"/>
    </location>
</feature>
<name>A0A834V9S3_SARSC</name>
<proteinExistence type="predicted"/>
<sequence>MLSLRYKMENFTSLTRISLIKTTLLIIYLVFIMILVITIITSVILHGINPVLFLMTIFDLNSIVQMSKVLNNPKQINTNEIAYITINRPSAEFLFIALILYITAIFNQVIAIVAILRKHLCVLVFTLIVNVLIFCLSITFIKTNLFLLLLMVIVLTIIYMIILKHKKSFHHHFNHQQQQPYQNQYDEQQQYYSTISHHQNHHNQSPKQSSHQTATLHRHSTSSHQNVISASANNNTNTNNDETNGKNSLQNNQALISSISTVDATPIQLYSTGHLPTATSIDPKILAPIIYCPHYTESVC</sequence>
<keyword evidence="2" id="KW-0812">Transmembrane</keyword>
<dbReference type="OrthoDB" id="10567846at2759"/>
<evidence type="ECO:0000313" key="4">
    <source>
        <dbReference type="EnsemblMetazoa" id="KAF7488746.1"/>
    </source>
</evidence>
<reference evidence="4" key="3">
    <citation type="submission" date="2022-06" db="UniProtKB">
        <authorList>
            <consortium name="EnsemblMetazoa"/>
        </authorList>
    </citation>
    <scope>IDENTIFICATION</scope>
</reference>
<feature type="transmembrane region" description="Helical" evidence="2">
    <location>
        <begin position="93"/>
        <end position="113"/>
    </location>
</feature>
<dbReference type="EnsemblMetazoa" id="SSS_4604s_mrna">
    <property type="protein sequence ID" value="KAF7488746.1"/>
    <property type="gene ID" value="SSS_4604"/>
</dbReference>
<keyword evidence="2" id="KW-1133">Transmembrane helix</keyword>
<dbReference type="EMBL" id="WVUK01000065">
    <property type="protein sequence ID" value="KAF7488746.1"/>
    <property type="molecule type" value="Genomic_DNA"/>
</dbReference>
<dbReference type="Proteomes" id="UP000070412">
    <property type="component" value="Unassembled WGS sequence"/>
</dbReference>
<evidence type="ECO:0000313" key="5">
    <source>
        <dbReference type="Proteomes" id="UP000070412"/>
    </source>
</evidence>
<keyword evidence="5" id="KW-1185">Reference proteome</keyword>
<gene>
    <name evidence="3" type="ORF">SSS_4604</name>
</gene>
<feature type="transmembrane region" description="Helical" evidence="2">
    <location>
        <begin position="145"/>
        <end position="163"/>
    </location>
</feature>
<keyword evidence="2" id="KW-0472">Membrane</keyword>
<feature type="transmembrane region" description="Helical" evidence="2">
    <location>
        <begin position="120"/>
        <end position="139"/>
    </location>
</feature>
<evidence type="ECO:0000256" key="2">
    <source>
        <dbReference type="SAM" id="Phobius"/>
    </source>
</evidence>
<evidence type="ECO:0000256" key="1">
    <source>
        <dbReference type="SAM" id="MobiDB-lite"/>
    </source>
</evidence>
<reference evidence="5" key="1">
    <citation type="journal article" date="2020" name="PLoS Negl. Trop. Dis.">
        <title>High-quality nuclear genome for Sarcoptes scabiei-A critical resource for a neglected parasite.</title>
        <authorList>
            <person name="Korhonen P.K."/>
            <person name="Gasser R.B."/>
            <person name="Ma G."/>
            <person name="Wang T."/>
            <person name="Stroehlein A.J."/>
            <person name="Young N.D."/>
            <person name="Ang C.S."/>
            <person name="Fernando D.D."/>
            <person name="Lu H.C."/>
            <person name="Taylor S."/>
            <person name="Reynolds S.L."/>
            <person name="Mofiz E."/>
            <person name="Najaraj S.H."/>
            <person name="Gowda H."/>
            <person name="Madugundu A."/>
            <person name="Renuse S."/>
            <person name="Holt D."/>
            <person name="Pandey A."/>
            <person name="Papenfuss A.T."/>
            <person name="Fischer K."/>
        </authorList>
    </citation>
    <scope>NUCLEOTIDE SEQUENCE [LARGE SCALE GENOMIC DNA]</scope>
</reference>
<feature type="region of interest" description="Disordered" evidence="1">
    <location>
        <begin position="197"/>
        <end position="225"/>
    </location>
</feature>